<comment type="caution">
    <text evidence="1">The sequence shown here is derived from an EMBL/GenBank/DDBJ whole genome shotgun (WGS) entry which is preliminary data.</text>
</comment>
<dbReference type="Proteomes" id="UP001211907">
    <property type="component" value="Unassembled WGS sequence"/>
</dbReference>
<reference evidence="1" key="1">
    <citation type="submission" date="2020-05" db="EMBL/GenBank/DDBJ databases">
        <title>Phylogenomic resolution of chytrid fungi.</title>
        <authorList>
            <person name="Stajich J.E."/>
            <person name="Amses K."/>
            <person name="Simmons R."/>
            <person name="Seto K."/>
            <person name="Myers J."/>
            <person name="Bonds A."/>
            <person name="Quandt C.A."/>
            <person name="Barry K."/>
            <person name="Liu P."/>
            <person name="Grigoriev I."/>
            <person name="Longcore J.E."/>
            <person name="James T.Y."/>
        </authorList>
    </citation>
    <scope>NUCLEOTIDE SEQUENCE</scope>
    <source>
        <strain evidence="1">JEL0513</strain>
    </source>
</reference>
<dbReference type="GO" id="GO:0031932">
    <property type="term" value="C:TORC2 complex"/>
    <property type="evidence" value="ECO:0007669"/>
    <property type="project" value="TreeGrafter"/>
</dbReference>
<dbReference type="GO" id="GO:0005634">
    <property type="term" value="C:nucleus"/>
    <property type="evidence" value="ECO:0007669"/>
    <property type="project" value="TreeGrafter"/>
</dbReference>
<evidence type="ECO:0000313" key="2">
    <source>
        <dbReference type="Proteomes" id="UP001211907"/>
    </source>
</evidence>
<organism evidence="1 2">
    <name type="scientific">Physocladia obscura</name>
    <dbReference type="NCBI Taxonomy" id="109957"/>
    <lineage>
        <taxon>Eukaryota</taxon>
        <taxon>Fungi</taxon>
        <taxon>Fungi incertae sedis</taxon>
        <taxon>Chytridiomycota</taxon>
        <taxon>Chytridiomycota incertae sedis</taxon>
        <taxon>Chytridiomycetes</taxon>
        <taxon>Chytridiales</taxon>
        <taxon>Chytriomycetaceae</taxon>
        <taxon>Physocladia</taxon>
    </lineage>
</organism>
<dbReference type="GO" id="GO:0016242">
    <property type="term" value="P:negative regulation of macroautophagy"/>
    <property type="evidence" value="ECO:0007669"/>
    <property type="project" value="TreeGrafter"/>
</dbReference>
<accession>A0AAD5X9W3</accession>
<dbReference type="PANTHER" id="PTHR11139">
    <property type="entry name" value="ATAXIA TELANGIECTASIA MUTATED ATM -RELATED"/>
    <property type="match status" value="1"/>
</dbReference>
<keyword evidence="2" id="KW-1185">Reference proteome</keyword>
<keyword evidence="1" id="KW-0808">Transferase</keyword>
<keyword evidence="1" id="KW-0418">Kinase</keyword>
<sequence length="390" mass="43920">MPTEQTPTFSHIINNNNSKNNSSNGGNIPTLVRTSFTAIRTAIDDEQRTLLAATISNLVASYAREISNESFSKFMQHDVNKRIFALIHSPEVQHKLAGIVVIDSLIDFQGEDNTAKTTRFANYLRIVLPGNDPQISIFAAKALGRLSKPGGTLAAEFVEFEVKRALEWLQAEENRNEAKRFAAITVLKELTISSPTLIFSDIPQILDLLWTALHDPKVNIRDCGAEVLSTCLQLMHKRESHFRRLWYGKIYDTAEQGLASSLNPDSLHGYLLVQRQLFLHAGRFMDQEYLNASAAIIRLHEHNNALIRKTVIKMYPVLADYNPIKFVEFYLSICITSLIQEIKSSGRSEYQDRKEQAFLAIGQVAKSINLSILPFLDTIFGVIKDDLKKG</sequence>
<dbReference type="AlphaFoldDB" id="A0AAD5X9W3"/>
<gene>
    <name evidence="1" type="primary">TOR1_2</name>
    <name evidence="1" type="ORF">HK100_004481</name>
</gene>
<dbReference type="SUPFAM" id="SSF48371">
    <property type="entry name" value="ARM repeat"/>
    <property type="match status" value="1"/>
</dbReference>
<evidence type="ECO:0000313" key="1">
    <source>
        <dbReference type="EMBL" id="KAJ3101832.1"/>
    </source>
</evidence>
<protein>
    <submittedName>
        <fullName evidence="1">Phosphatidylinositol kinase- protein kinase tor1</fullName>
    </submittedName>
</protein>
<proteinExistence type="predicted"/>
<dbReference type="InterPro" id="IPR016024">
    <property type="entry name" value="ARM-type_fold"/>
</dbReference>
<feature type="non-terminal residue" evidence="1">
    <location>
        <position position="390"/>
    </location>
</feature>
<dbReference type="GO" id="GO:0031931">
    <property type="term" value="C:TORC1 complex"/>
    <property type="evidence" value="ECO:0007669"/>
    <property type="project" value="TreeGrafter"/>
</dbReference>
<dbReference type="InterPro" id="IPR050517">
    <property type="entry name" value="DDR_Repair_Kinase"/>
</dbReference>
<dbReference type="EMBL" id="JADGJH010002201">
    <property type="protein sequence ID" value="KAJ3101832.1"/>
    <property type="molecule type" value="Genomic_DNA"/>
</dbReference>
<name>A0AAD5X9W3_9FUNG</name>
<dbReference type="InterPro" id="IPR011989">
    <property type="entry name" value="ARM-like"/>
</dbReference>
<dbReference type="GO" id="GO:0038202">
    <property type="term" value="P:TORC1 signaling"/>
    <property type="evidence" value="ECO:0007669"/>
    <property type="project" value="TreeGrafter"/>
</dbReference>
<dbReference type="PANTHER" id="PTHR11139:SF9">
    <property type="entry name" value="SERINE_THREONINE-PROTEIN KINASE MTOR"/>
    <property type="match status" value="1"/>
</dbReference>
<dbReference type="GO" id="GO:0005737">
    <property type="term" value="C:cytoplasm"/>
    <property type="evidence" value="ECO:0007669"/>
    <property type="project" value="TreeGrafter"/>
</dbReference>
<dbReference type="GO" id="GO:0004674">
    <property type="term" value="F:protein serine/threonine kinase activity"/>
    <property type="evidence" value="ECO:0007669"/>
    <property type="project" value="TreeGrafter"/>
</dbReference>
<dbReference type="Gene3D" id="1.25.10.10">
    <property type="entry name" value="Leucine-rich Repeat Variant"/>
    <property type="match status" value="1"/>
</dbReference>